<dbReference type="InterPro" id="IPR016266">
    <property type="entry name" value="POLE2"/>
</dbReference>
<comment type="caution">
    <text evidence="8">The sequence shown here is derived from an EMBL/GenBank/DDBJ whole genome shotgun (WGS) entry which is preliminary data.</text>
</comment>
<keyword evidence="9" id="KW-1185">Reference proteome</keyword>
<dbReference type="FunCoup" id="A0A1Z5JMT5">
    <property type="interactions" value="380"/>
</dbReference>
<protein>
    <recommendedName>
        <fullName evidence="6">DNA polymerase epsilon subunit</fullName>
    </recommendedName>
    <alternativeName>
        <fullName evidence="6">DNA polymerase II subunit 2</fullName>
    </alternativeName>
</protein>
<dbReference type="PANTHER" id="PTHR12708">
    <property type="entry name" value="DNA POLYMERASE EPSILON SUBUNIT B"/>
    <property type="match status" value="1"/>
</dbReference>
<comment type="function">
    <text evidence="6">Participates in DNA repair and in chromosomal DNA replication.</text>
</comment>
<comment type="subcellular location">
    <subcellularLocation>
        <location evidence="1 6">Nucleus</location>
    </subcellularLocation>
</comment>
<dbReference type="InParanoid" id="A0A1Z5JMT5"/>
<keyword evidence="8" id="KW-0548">Nucleotidyltransferase</keyword>
<evidence type="ECO:0000256" key="4">
    <source>
        <dbReference type="ARBA" id="ARBA00023125"/>
    </source>
</evidence>
<dbReference type="GO" id="GO:0042276">
    <property type="term" value="P:error-prone translesion synthesis"/>
    <property type="evidence" value="ECO:0007669"/>
    <property type="project" value="TreeGrafter"/>
</dbReference>
<gene>
    <name evidence="8" type="ORF">FisN_12Lh124</name>
</gene>
<reference evidence="8 9" key="1">
    <citation type="journal article" date="2015" name="Plant Cell">
        <title>Oil accumulation by the oleaginous diatom Fistulifera solaris as revealed by the genome and transcriptome.</title>
        <authorList>
            <person name="Tanaka T."/>
            <person name="Maeda Y."/>
            <person name="Veluchamy A."/>
            <person name="Tanaka M."/>
            <person name="Abida H."/>
            <person name="Marechal E."/>
            <person name="Bowler C."/>
            <person name="Muto M."/>
            <person name="Sunaga Y."/>
            <person name="Tanaka M."/>
            <person name="Yoshino T."/>
            <person name="Taniguchi T."/>
            <person name="Fukuda Y."/>
            <person name="Nemoto M."/>
            <person name="Matsumoto M."/>
            <person name="Wong P.S."/>
            <person name="Aburatani S."/>
            <person name="Fujibuchi W."/>
        </authorList>
    </citation>
    <scope>NUCLEOTIDE SEQUENCE [LARGE SCALE GENOMIC DNA]</scope>
    <source>
        <strain evidence="8 9">JPCC DA0580</strain>
    </source>
</reference>
<dbReference type="GO" id="GO:0006261">
    <property type="term" value="P:DNA-templated DNA replication"/>
    <property type="evidence" value="ECO:0007669"/>
    <property type="project" value="InterPro"/>
</dbReference>
<dbReference type="InterPro" id="IPR007185">
    <property type="entry name" value="DNA_pol_a/d/e_bsu"/>
</dbReference>
<evidence type="ECO:0000256" key="5">
    <source>
        <dbReference type="ARBA" id="ARBA00023242"/>
    </source>
</evidence>
<evidence type="ECO:0000259" key="7">
    <source>
        <dbReference type="Pfam" id="PF04042"/>
    </source>
</evidence>
<evidence type="ECO:0000313" key="9">
    <source>
        <dbReference type="Proteomes" id="UP000198406"/>
    </source>
</evidence>
<evidence type="ECO:0000256" key="1">
    <source>
        <dbReference type="ARBA" id="ARBA00004123"/>
    </source>
</evidence>
<dbReference type="PANTHER" id="PTHR12708:SF0">
    <property type="entry name" value="DNA POLYMERASE EPSILON SUBUNIT 2"/>
    <property type="match status" value="1"/>
</dbReference>
<keyword evidence="4 6" id="KW-0238">DNA-binding</keyword>
<keyword evidence="5 6" id="KW-0539">Nucleus</keyword>
<dbReference type="GO" id="GO:0016779">
    <property type="term" value="F:nucleotidyltransferase activity"/>
    <property type="evidence" value="ECO:0007669"/>
    <property type="project" value="UniProtKB-KW"/>
</dbReference>
<comment type="similarity">
    <text evidence="2 6">Belongs to the DNA polymerase epsilon subunit B family.</text>
</comment>
<keyword evidence="3 6" id="KW-0235">DNA replication</keyword>
<keyword evidence="8" id="KW-0808">Transferase</keyword>
<evidence type="ECO:0000256" key="6">
    <source>
        <dbReference type="PIRNR" id="PIRNR000799"/>
    </source>
</evidence>
<dbReference type="PIRSF" id="PIRSF000799">
    <property type="entry name" value="DNA_pol_eps_2"/>
    <property type="match status" value="1"/>
</dbReference>
<proteinExistence type="inferred from homology"/>
<dbReference type="Gene3D" id="3.60.21.50">
    <property type="match status" value="1"/>
</dbReference>
<dbReference type="GO" id="GO:0008622">
    <property type="term" value="C:epsilon DNA polymerase complex"/>
    <property type="evidence" value="ECO:0007669"/>
    <property type="project" value="UniProtKB-UniRule"/>
</dbReference>
<name>A0A1Z5JMT5_FISSO</name>
<evidence type="ECO:0000256" key="2">
    <source>
        <dbReference type="ARBA" id="ARBA00009560"/>
    </source>
</evidence>
<feature type="domain" description="DNA polymerase alpha/delta/epsilon subunit B" evidence="7">
    <location>
        <begin position="267"/>
        <end position="466"/>
    </location>
</feature>
<dbReference type="Proteomes" id="UP000198406">
    <property type="component" value="Unassembled WGS sequence"/>
</dbReference>
<dbReference type="AlphaFoldDB" id="A0A1Z5JMT5"/>
<evidence type="ECO:0000313" key="8">
    <source>
        <dbReference type="EMBL" id="GAX15172.1"/>
    </source>
</evidence>
<organism evidence="8 9">
    <name type="scientific">Fistulifera solaris</name>
    <name type="common">Oleaginous diatom</name>
    <dbReference type="NCBI Taxonomy" id="1519565"/>
    <lineage>
        <taxon>Eukaryota</taxon>
        <taxon>Sar</taxon>
        <taxon>Stramenopiles</taxon>
        <taxon>Ochrophyta</taxon>
        <taxon>Bacillariophyta</taxon>
        <taxon>Bacillariophyceae</taxon>
        <taxon>Bacillariophycidae</taxon>
        <taxon>Naviculales</taxon>
        <taxon>Naviculaceae</taxon>
        <taxon>Fistulifera</taxon>
    </lineage>
</organism>
<dbReference type="OrthoDB" id="10254730at2759"/>
<dbReference type="GO" id="GO:0003677">
    <property type="term" value="F:DNA binding"/>
    <property type="evidence" value="ECO:0007669"/>
    <property type="project" value="UniProtKB-UniRule"/>
</dbReference>
<dbReference type="Pfam" id="PF04042">
    <property type="entry name" value="DNA_pol_E_B"/>
    <property type="match status" value="1"/>
</dbReference>
<sequence length="526" mass="60018">MNRRHIVRAAKQRGWMLHPAALEGIERLLSDDADDLEALFEFVSTHMSGNTTVTEAIWQQVADALVKDTRDEVMLPAKNPFPDLEVISAFRTPRLVYRPTRKQFQVEESRWSLFGEAEDKTNMLERRYYLAQQRILRHELFRPTDLLHNHAQAKLTPIESLLGKASTSAVLLLGVLVQVEEGRYYLEDPTGQVPLSLQQASVVDEFYVTEHCILLVEGTFHEDTLIVHRLGHPLLEERKESLAAIRQQLSHPFYRKASSNTAALGEFVLLSHVELDRPNVLLHLESIFTTFENQSTTTNYPMFVLMGNFSTTGLSGTKQALLDLVALIEKFPLLARSAHFCVVPGPGDVAFSNVLPLQPLKPPPHRIRHLHCTSNPCRIIWGGREMVVFNHNILHLLQQRQLRLPSEIETNERMRLPHCRMVKTILDQGHLCPVAGVPIFWNYDHALQLYPLPDTLVLGGSDGEHFEEVYGNVDVVHPGSLAHSDSYALYRPSLHRKRLDDDDDDSMNEEQRVEFFQMGDIKAMKY</sequence>
<evidence type="ECO:0000256" key="3">
    <source>
        <dbReference type="ARBA" id="ARBA00022705"/>
    </source>
</evidence>
<accession>A0A1Z5JMT5</accession>
<dbReference type="EMBL" id="BDSP01000087">
    <property type="protein sequence ID" value="GAX15172.1"/>
    <property type="molecule type" value="Genomic_DNA"/>
</dbReference>